<keyword evidence="1" id="KW-0880">Kelch repeat</keyword>
<dbReference type="SUPFAM" id="SSF50965">
    <property type="entry name" value="Galactose oxidase, central domain"/>
    <property type="match status" value="1"/>
</dbReference>
<gene>
    <name evidence="5" type="ORF">ACFOOR_01965</name>
</gene>
<dbReference type="InterPro" id="IPR015915">
    <property type="entry name" value="Kelch-typ_b-propeller"/>
</dbReference>
<dbReference type="Gene3D" id="2.120.10.80">
    <property type="entry name" value="Kelch-type beta propeller"/>
    <property type="match status" value="2"/>
</dbReference>
<keyword evidence="2" id="KW-0677">Repeat</keyword>
<evidence type="ECO:0000256" key="3">
    <source>
        <dbReference type="SAM" id="SignalP"/>
    </source>
</evidence>
<keyword evidence="6" id="KW-1185">Reference proteome</keyword>
<accession>A0ABV6ZTY2</accession>
<feature type="signal peptide" evidence="3">
    <location>
        <begin position="1"/>
        <end position="21"/>
    </location>
</feature>
<dbReference type="SMART" id="SM00612">
    <property type="entry name" value="Kelch"/>
    <property type="match status" value="5"/>
</dbReference>
<dbReference type="InterPro" id="IPR011043">
    <property type="entry name" value="Gal_Oxase/kelch_b-propeller"/>
</dbReference>
<dbReference type="RefSeq" id="WP_343163430.1">
    <property type="nucleotide sequence ID" value="NZ_JBHRSV010000001.1"/>
</dbReference>
<sequence>MRHWFVSGVAAALFLPAAALAEGQWSDGPRLQDPRSGLAAIEYEGRIYAAGGAGLTQPREEVEVLDLTLGEWRDTTALPAGLERFGLAAIGGRIYAAGGYAAREGVRPIADMWSFDPAAGIWAREPAMPGPKASFQLVAAHDRLFAIGGETGANETYVFDPEDQSWETLEAPEGIARRGAASVVADGLIYLIGGAREGAASTRVDVYDPEDDSWSQLTDLPTPRAGHAAAILNGRIHVFGGRGADLSQTLNDHLVYDIAGDRWDTAEGLPAPRTDASAAVIDGQIFLIGGGAGGGFFAPFTAVDETDIYSEAGE</sequence>
<protein>
    <submittedName>
        <fullName evidence="5">Kelch repeat-containing protein</fullName>
    </submittedName>
</protein>
<evidence type="ECO:0000256" key="1">
    <source>
        <dbReference type="ARBA" id="ARBA00022441"/>
    </source>
</evidence>
<feature type="domain" description="Attractin/MKLN-like beta-propeller" evidence="4">
    <location>
        <begin position="47"/>
        <end position="293"/>
    </location>
</feature>
<keyword evidence="3" id="KW-0732">Signal</keyword>
<evidence type="ECO:0000259" key="4">
    <source>
        <dbReference type="Pfam" id="PF24981"/>
    </source>
</evidence>
<dbReference type="InterPro" id="IPR056737">
    <property type="entry name" value="Beta-prop_ATRN-MKLN-like"/>
</dbReference>
<dbReference type="EMBL" id="JBHRSV010000001">
    <property type="protein sequence ID" value="MFC2924866.1"/>
    <property type="molecule type" value="Genomic_DNA"/>
</dbReference>
<name>A0ABV6ZTY2_9PROT</name>
<dbReference type="Pfam" id="PF24981">
    <property type="entry name" value="Beta-prop_ATRN-LZTR1"/>
    <property type="match status" value="1"/>
</dbReference>
<evidence type="ECO:0000313" key="6">
    <source>
        <dbReference type="Proteomes" id="UP001595379"/>
    </source>
</evidence>
<reference evidence="6" key="1">
    <citation type="journal article" date="2019" name="Int. J. Syst. Evol. Microbiol.">
        <title>The Global Catalogue of Microorganisms (GCM) 10K type strain sequencing project: providing services to taxonomists for standard genome sequencing and annotation.</title>
        <authorList>
            <consortium name="The Broad Institute Genomics Platform"/>
            <consortium name="The Broad Institute Genome Sequencing Center for Infectious Disease"/>
            <person name="Wu L."/>
            <person name="Ma J."/>
        </authorList>
    </citation>
    <scope>NUCLEOTIDE SEQUENCE [LARGE SCALE GENOMIC DNA]</scope>
    <source>
        <strain evidence="6">KCTC 52487</strain>
    </source>
</reference>
<evidence type="ECO:0000256" key="2">
    <source>
        <dbReference type="ARBA" id="ARBA00022737"/>
    </source>
</evidence>
<feature type="chain" id="PRO_5046044680" evidence="3">
    <location>
        <begin position="22"/>
        <end position="314"/>
    </location>
</feature>
<dbReference type="InterPro" id="IPR006652">
    <property type="entry name" value="Kelch_1"/>
</dbReference>
<proteinExistence type="predicted"/>
<dbReference type="PANTHER" id="PTHR45632">
    <property type="entry name" value="LD33804P"/>
    <property type="match status" value="1"/>
</dbReference>
<organism evidence="5 6">
    <name type="scientific">Hyphobacterium vulgare</name>
    <dbReference type="NCBI Taxonomy" id="1736751"/>
    <lineage>
        <taxon>Bacteria</taxon>
        <taxon>Pseudomonadati</taxon>
        <taxon>Pseudomonadota</taxon>
        <taxon>Alphaproteobacteria</taxon>
        <taxon>Maricaulales</taxon>
        <taxon>Maricaulaceae</taxon>
        <taxon>Hyphobacterium</taxon>
    </lineage>
</organism>
<dbReference type="Proteomes" id="UP001595379">
    <property type="component" value="Unassembled WGS sequence"/>
</dbReference>
<comment type="caution">
    <text evidence="5">The sequence shown here is derived from an EMBL/GenBank/DDBJ whole genome shotgun (WGS) entry which is preliminary data.</text>
</comment>
<evidence type="ECO:0000313" key="5">
    <source>
        <dbReference type="EMBL" id="MFC2924866.1"/>
    </source>
</evidence>